<evidence type="ECO:0000256" key="1">
    <source>
        <dbReference type="ARBA" id="ARBA00010562"/>
    </source>
</evidence>
<gene>
    <name evidence="4" type="ORF">MOZ64_01150</name>
</gene>
<comment type="caution">
    <text evidence="4">The sequence shown here is derived from an EMBL/GenBank/DDBJ whole genome shotgun (WGS) entry which is preliminary data.</text>
</comment>
<evidence type="ECO:0000313" key="5">
    <source>
        <dbReference type="Proteomes" id="UP001285244"/>
    </source>
</evidence>
<dbReference type="PANTHER" id="PTHR38781">
    <property type="entry name" value="ANTITOXIN DINJ-RELATED"/>
    <property type="match status" value="1"/>
</dbReference>
<evidence type="ECO:0000313" key="4">
    <source>
        <dbReference type="EMBL" id="MDX8416455.1"/>
    </source>
</evidence>
<evidence type="ECO:0000256" key="3">
    <source>
        <dbReference type="SAM" id="MobiDB-lite"/>
    </source>
</evidence>
<organism evidence="4 5">
    <name type="scientific">Absicoccus intestinalis</name>
    <dbReference type="NCBI Taxonomy" id="2926319"/>
    <lineage>
        <taxon>Bacteria</taxon>
        <taxon>Bacillati</taxon>
        <taxon>Bacillota</taxon>
        <taxon>Erysipelotrichia</taxon>
        <taxon>Erysipelotrichales</taxon>
        <taxon>Erysipelotrichaceae</taxon>
        <taxon>Absicoccus</taxon>
    </lineage>
</organism>
<dbReference type="InterPro" id="IPR007337">
    <property type="entry name" value="RelB/DinJ"/>
</dbReference>
<comment type="similarity">
    <text evidence="1">Belongs to the RelB/DinJ antitoxin family.</text>
</comment>
<dbReference type="RefSeq" id="WP_320324790.1">
    <property type="nucleotide sequence ID" value="NZ_JALBUS010000002.1"/>
</dbReference>
<keyword evidence="5" id="KW-1185">Reference proteome</keyword>
<dbReference type="InterPro" id="IPR013321">
    <property type="entry name" value="Arc_rbn_hlx_hlx"/>
</dbReference>
<feature type="region of interest" description="Disordered" evidence="3">
    <location>
        <begin position="71"/>
        <end position="90"/>
    </location>
</feature>
<dbReference type="Proteomes" id="UP001285244">
    <property type="component" value="Unassembled WGS sequence"/>
</dbReference>
<accession>A0ABU4WLN2</accession>
<keyword evidence="2" id="KW-1277">Toxin-antitoxin system</keyword>
<dbReference type="NCBIfam" id="TIGR02384">
    <property type="entry name" value="RelB_DinJ"/>
    <property type="match status" value="1"/>
</dbReference>
<dbReference type="EMBL" id="JALBUS010000002">
    <property type="protein sequence ID" value="MDX8416455.1"/>
    <property type="molecule type" value="Genomic_DNA"/>
</dbReference>
<dbReference type="PANTHER" id="PTHR38781:SF1">
    <property type="entry name" value="ANTITOXIN DINJ-RELATED"/>
    <property type="match status" value="1"/>
</dbReference>
<proteinExistence type="inferred from homology"/>
<reference evidence="4 5" key="1">
    <citation type="submission" date="2022-03" db="EMBL/GenBank/DDBJ databases">
        <title>Novel taxa within the pig intestine.</title>
        <authorList>
            <person name="Wylensek D."/>
            <person name="Bishof K."/>
            <person name="Afrizal A."/>
            <person name="Clavel T."/>
        </authorList>
    </citation>
    <scope>NUCLEOTIDE SEQUENCE [LARGE SCALE GENOMIC DNA]</scope>
    <source>
        <strain evidence="4 5">Cla-KB-P134</strain>
    </source>
</reference>
<dbReference type="Pfam" id="PF04221">
    <property type="entry name" value="RelB"/>
    <property type="match status" value="1"/>
</dbReference>
<evidence type="ECO:0000256" key="2">
    <source>
        <dbReference type="ARBA" id="ARBA00022649"/>
    </source>
</evidence>
<protein>
    <submittedName>
        <fullName evidence="4">Type II toxin-antitoxin system RelB/DinJ family antitoxin</fullName>
    </submittedName>
</protein>
<sequence>MSTVPTQIRINADVKKQANELFNDLGMDMSGAVNIFLRQCIMRGGLPFKVEIPRYSQELLNAADEAKRISRDPNVPGYTNMDDLKKALEG</sequence>
<dbReference type="Gene3D" id="1.10.1220.10">
    <property type="entry name" value="Met repressor-like"/>
    <property type="match status" value="1"/>
</dbReference>
<name>A0ABU4WLN2_9FIRM</name>